<evidence type="ECO:0000256" key="1">
    <source>
        <dbReference type="ARBA" id="ARBA00022722"/>
    </source>
</evidence>
<evidence type="ECO:0000313" key="4">
    <source>
        <dbReference type="EMBL" id="GKV10767.1"/>
    </source>
</evidence>
<dbReference type="PANTHER" id="PTHR13620">
    <property type="entry name" value="3-5 EXONUCLEASE"/>
    <property type="match status" value="1"/>
</dbReference>
<sequence length="223" mass="24938">MALSTSSIAPLLTTSPLSDLYMVSFSGRNVETVVTREPSTVDLWIRNVRSRQTERLIGLDIEWRPNPNPKIKSNNPAATLQLCARETCLIVQLLYVKEIPVSLFDFMADPCYTFVGVGVGGDGKKLQKDYGLGVRNVVDLRTLGAMRWGRKDFERMGLKALAWEVLKWGMEKPMNVTLSPWDNDSLTYAQIQYACIDAFVSFELGRVFNACGSVPQSKDPSVH</sequence>
<comment type="caution">
    <text evidence="4">The sequence shown here is derived from an EMBL/GenBank/DDBJ whole genome shotgun (WGS) entry which is preliminary data.</text>
</comment>
<dbReference type="Gene3D" id="3.30.420.10">
    <property type="entry name" value="Ribonuclease H-like superfamily/Ribonuclease H"/>
    <property type="match status" value="1"/>
</dbReference>
<dbReference type="InterPro" id="IPR051132">
    <property type="entry name" value="3-5_Exonuclease_domain"/>
</dbReference>
<proteinExistence type="predicted"/>
<dbReference type="Pfam" id="PF01612">
    <property type="entry name" value="DNA_pol_A_exo1"/>
    <property type="match status" value="1"/>
</dbReference>
<accession>A0AAV5JB62</accession>
<keyword evidence="1" id="KW-0540">Nuclease</keyword>
<keyword evidence="5" id="KW-1185">Reference proteome</keyword>
<dbReference type="CDD" id="cd06141">
    <property type="entry name" value="WRN_exo"/>
    <property type="match status" value="1"/>
</dbReference>
<feature type="domain" description="3'-5' exonuclease" evidence="3">
    <location>
        <begin position="52"/>
        <end position="204"/>
    </location>
</feature>
<dbReference type="InterPro" id="IPR012337">
    <property type="entry name" value="RNaseH-like_sf"/>
</dbReference>
<keyword evidence="2" id="KW-0378">Hydrolase</keyword>
<evidence type="ECO:0000259" key="3">
    <source>
        <dbReference type="Pfam" id="PF01612"/>
    </source>
</evidence>
<reference evidence="4 5" key="1">
    <citation type="journal article" date="2021" name="Commun. Biol.">
        <title>The genome of Shorea leprosula (Dipterocarpaceae) highlights the ecological relevance of drought in aseasonal tropical rainforests.</title>
        <authorList>
            <person name="Ng K.K.S."/>
            <person name="Kobayashi M.J."/>
            <person name="Fawcett J.A."/>
            <person name="Hatakeyama M."/>
            <person name="Paape T."/>
            <person name="Ng C.H."/>
            <person name="Ang C.C."/>
            <person name="Tnah L.H."/>
            <person name="Lee C.T."/>
            <person name="Nishiyama T."/>
            <person name="Sese J."/>
            <person name="O'Brien M.J."/>
            <person name="Copetti D."/>
            <person name="Mohd Noor M.I."/>
            <person name="Ong R.C."/>
            <person name="Putra M."/>
            <person name="Sireger I.Z."/>
            <person name="Indrioko S."/>
            <person name="Kosugi Y."/>
            <person name="Izuno A."/>
            <person name="Isagi Y."/>
            <person name="Lee S.L."/>
            <person name="Shimizu K.K."/>
        </authorList>
    </citation>
    <scope>NUCLEOTIDE SEQUENCE [LARGE SCALE GENOMIC DNA]</scope>
    <source>
        <strain evidence="4">214</strain>
    </source>
</reference>
<dbReference type="GO" id="GO:0003676">
    <property type="term" value="F:nucleic acid binding"/>
    <property type="evidence" value="ECO:0007669"/>
    <property type="project" value="InterPro"/>
</dbReference>
<dbReference type="GO" id="GO:0006139">
    <property type="term" value="P:nucleobase-containing compound metabolic process"/>
    <property type="evidence" value="ECO:0007669"/>
    <property type="project" value="InterPro"/>
</dbReference>
<dbReference type="GO" id="GO:0005737">
    <property type="term" value="C:cytoplasm"/>
    <property type="evidence" value="ECO:0007669"/>
    <property type="project" value="TreeGrafter"/>
</dbReference>
<dbReference type="FunFam" id="3.30.420.10:FF:000054">
    <property type="entry name" value="Werner Syndrome-like exonuclease"/>
    <property type="match status" value="1"/>
</dbReference>
<dbReference type="PANTHER" id="PTHR13620:SF121">
    <property type="entry name" value="EMB|CAB82946.1-RELATED"/>
    <property type="match status" value="1"/>
</dbReference>
<dbReference type="GO" id="GO:0005634">
    <property type="term" value="C:nucleus"/>
    <property type="evidence" value="ECO:0007669"/>
    <property type="project" value="TreeGrafter"/>
</dbReference>
<evidence type="ECO:0000256" key="2">
    <source>
        <dbReference type="ARBA" id="ARBA00022801"/>
    </source>
</evidence>
<dbReference type="InterPro" id="IPR036397">
    <property type="entry name" value="RNaseH_sf"/>
</dbReference>
<name>A0AAV5JB62_9ROSI</name>
<dbReference type="InterPro" id="IPR002562">
    <property type="entry name" value="3'-5'_exonuclease_dom"/>
</dbReference>
<dbReference type="AlphaFoldDB" id="A0AAV5JB62"/>
<evidence type="ECO:0000313" key="5">
    <source>
        <dbReference type="Proteomes" id="UP001054252"/>
    </source>
</evidence>
<dbReference type="SUPFAM" id="SSF53098">
    <property type="entry name" value="Ribonuclease H-like"/>
    <property type="match status" value="1"/>
</dbReference>
<dbReference type="EMBL" id="BPVZ01000032">
    <property type="protein sequence ID" value="GKV10767.1"/>
    <property type="molecule type" value="Genomic_DNA"/>
</dbReference>
<protein>
    <recommendedName>
        <fullName evidence="3">3'-5' exonuclease domain-containing protein</fullName>
    </recommendedName>
</protein>
<dbReference type="Proteomes" id="UP001054252">
    <property type="component" value="Unassembled WGS sequence"/>
</dbReference>
<organism evidence="4 5">
    <name type="scientific">Rubroshorea leprosula</name>
    <dbReference type="NCBI Taxonomy" id="152421"/>
    <lineage>
        <taxon>Eukaryota</taxon>
        <taxon>Viridiplantae</taxon>
        <taxon>Streptophyta</taxon>
        <taxon>Embryophyta</taxon>
        <taxon>Tracheophyta</taxon>
        <taxon>Spermatophyta</taxon>
        <taxon>Magnoliopsida</taxon>
        <taxon>eudicotyledons</taxon>
        <taxon>Gunneridae</taxon>
        <taxon>Pentapetalae</taxon>
        <taxon>rosids</taxon>
        <taxon>malvids</taxon>
        <taxon>Malvales</taxon>
        <taxon>Dipterocarpaceae</taxon>
        <taxon>Rubroshorea</taxon>
    </lineage>
</organism>
<dbReference type="GO" id="GO:0008408">
    <property type="term" value="F:3'-5' exonuclease activity"/>
    <property type="evidence" value="ECO:0007669"/>
    <property type="project" value="InterPro"/>
</dbReference>
<gene>
    <name evidence="4" type="ORF">SLEP1_g22086</name>
</gene>